<dbReference type="Gramene" id="mRNA:HanXRQr2_Chr15g0701061">
    <property type="protein sequence ID" value="CDS:HanXRQr2_Chr15g0701061.1"/>
    <property type="gene ID" value="HanXRQr2_Chr15g0701061"/>
</dbReference>
<sequence length="295" mass="33516">MENSNTSNRRSISLPTRLNPSFDQIEINLNKLKTLEPFYSSTRIHSGLVCLIELYTTVDELIGSSQTQKVNLQSRNKVLIEDALARSTRLMDSYGSLLELLGKIKGSARVLQFALRRKGVATYSTTDGHLMDYILSRKKVKKNIAACLGSLEQMEREIESCLVEGEDHHLSTVIRVLLEIVIATISMFRYVLVILSGKPKLDHKVFSFITKLMPTGKPNCHKSQEIVNDADMIDLTLDSLWKHIKNNECKTVEVQMVMERLHKLDHEVEGYEVGLDCLFRKLIQTRVSLLNILAN</sequence>
<dbReference type="PANTHER" id="PTHR33070">
    <property type="entry name" value="OS06G0725500 PROTEIN"/>
    <property type="match status" value="1"/>
</dbReference>
<accession>A0A251SA77</accession>
<dbReference type="Proteomes" id="UP000215914">
    <property type="component" value="Chromosome 15"/>
</dbReference>
<dbReference type="EMBL" id="CM007904">
    <property type="protein sequence ID" value="OTF95452.1"/>
    <property type="molecule type" value="Genomic_DNA"/>
</dbReference>
<dbReference type="Pfam" id="PF03087">
    <property type="entry name" value="BPS1"/>
    <property type="match status" value="1"/>
</dbReference>
<organism evidence="2 3">
    <name type="scientific">Helianthus annuus</name>
    <name type="common">Common sunflower</name>
    <dbReference type="NCBI Taxonomy" id="4232"/>
    <lineage>
        <taxon>Eukaryota</taxon>
        <taxon>Viridiplantae</taxon>
        <taxon>Streptophyta</taxon>
        <taxon>Embryophyta</taxon>
        <taxon>Tracheophyta</taxon>
        <taxon>Spermatophyta</taxon>
        <taxon>Magnoliopsida</taxon>
        <taxon>eudicotyledons</taxon>
        <taxon>Gunneridae</taxon>
        <taxon>Pentapetalae</taxon>
        <taxon>asterids</taxon>
        <taxon>campanulids</taxon>
        <taxon>Asterales</taxon>
        <taxon>Asteraceae</taxon>
        <taxon>Asteroideae</taxon>
        <taxon>Heliantheae alliance</taxon>
        <taxon>Heliantheae</taxon>
        <taxon>Helianthus</taxon>
    </lineage>
</organism>
<reference evidence="1 3" key="1">
    <citation type="journal article" date="2017" name="Nature">
        <title>The sunflower genome provides insights into oil metabolism, flowering and Asterid evolution.</title>
        <authorList>
            <person name="Badouin H."/>
            <person name="Gouzy J."/>
            <person name="Grassa C.J."/>
            <person name="Murat F."/>
            <person name="Staton S.E."/>
            <person name="Cottret L."/>
            <person name="Lelandais-Briere C."/>
            <person name="Owens G.L."/>
            <person name="Carrere S."/>
            <person name="Mayjonade B."/>
            <person name="Legrand L."/>
            <person name="Gill N."/>
            <person name="Kane N.C."/>
            <person name="Bowers J.E."/>
            <person name="Hubner S."/>
            <person name="Bellec A."/>
            <person name="Berard A."/>
            <person name="Berges H."/>
            <person name="Blanchet N."/>
            <person name="Boniface M.C."/>
            <person name="Brunel D."/>
            <person name="Catrice O."/>
            <person name="Chaidir N."/>
            <person name="Claudel C."/>
            <person name="Donnadieu C."/>
            <person name="Faraut T."/>
            <person name="Fievet G."/>
            <person name="Helmstetter N."/>
            <person name="King M."/>
            <person name="Knapp S.J."/>
            <person name="Lai Z."/>
            <person name="Le Paslier M.C."/>
            <person name="Lippi Y."/>
            <person name="Lorenzon L."/>
            <person name="Mandel J.R."/>
            <person name="Marage G."/>
            <person name="Marchand G."/>
            <person name="Marquand E."/>
            <person name="Bret-Mestries E."/>
            <person name="Morien E."/>
            <person name="Nambeesan S."/>
            <person name="Nguyen T."/>
            <person name="Pegot-Espagnet P."/>
            <person name="Pouilly N."/>
            <person name="Raftis F."/>
            <person name="Sallet E."/>
            <person name="Schiex T."/>
            <person name="Thomas J."/>
            <person name="Vandecasteele C."/>
            <person name="Vares D."/>
            <person name="Vear F."/>
            <person name="Vautrin S."/>
            <person name="Crespi M."/>
            <person name="Mangin B."/>
            <person name="Burke J.M."/>
            <person name="Salse J."/>
            <person name="Munos S."/>
            <person name="Vincourt P."/>
            <person name="Rieseberg L.H."/>
            <person name="Langlade N.B."/>
        </authorList>
    </citation>
    <scope>NUCLEOTIDE SEQUENCE [LARGE SCALE GENOMIC DNA]</scope>
    <source>
        <strain evidence="3">cv. SF193</strain>
        <tissue evidence="1">Leaves</tissue>
    </source>
</reference>
<dbReference type="OMA" id="DTCGSAR"/>
<reference evidence="2" key="2">
    <citation type="submission" date="2017-02" db="EMBL/GenBank/DDBJ databases">
        <title>Sunflower complete genome.</title>
        <authorList>
            <person name="Langlade N."/>
            <person name="Munos S."/>
        </authorList>
    </citation>
    <scope>NUCLEOTIDE SEQUENCE [LARGE SCALE GENOMIC DNA]</scope>
    <source>
        <tissue evidence="2">Leaves</tissue>
    </source>
</reference>
<evidence type="ECO:0000313" key="1">
    <source>
        <dbReference type="EMBL" id="KAF5765207.1"/>
    </source>
</evidence>
<name>A0A251SA77_HELAN</name>
<dbReference type="PANTHER" id="PTHR33070:SF92">
    <property type="entry name" value="DUF241 DOMAIN PROTEIN"/>
    <property type="match status" value="1"/>
</dbReference>
<dbReference type="AlphaFoldDB" id="A0A251SA77"/>
<evidence type="ECO:0000313" key="2">
    <source>
        <dbReference type="EMBL" id="OTF95452.1"/>
    </source>
</evidence>
<dbReference type="InterPro" id="IPR004320">
    <property type="entry name" value="BPS1_pln"/>
</dbReference>
<dbReference type="EMBL" id="MNCJ02000330">
    <property type="protein sequence ID" value="KAF5765207.1"/>
    <property type="molecule type" value="Genomic_DNA"/>
</dbReference>
<gene>
    <name evidence="2" type="ORF">HannXRQ_Chr15g0483271</name>
    <name evidence="1" type="ORF">HanXRQr2_Chr15g0701061</name>
</gene>
<dbReference type="STRING" id="4232.A0A251SA77"/>
<keyword evidence="3" id="KW-1185">Reference proteome</keyword>
<evidence type="ECO:0008006" key="4">
    <source>
        <dbReference type="Google" id="ProtNLM"/>
    </source>
</evidence>
<dbReference type="GO" id="GO:0048364">
    <property type="term" value="P:root development"/>
    <property type="evidence" value="ECO:0007669"/>
    <property type="project" value="InterPro"/>
</dbReference>
<protein>
    <recommendedName>
        <fullName evidence="4">DUF241 domain protein</fullName>
    </recommendedName>
</protein>
<evidence type="ECO:0000313" key="3">
    <source>
        <dbReference type="Proteomes" id="UP000215914"/>
    </source>
</evidence>
<proteinExistence type="predicted"/>
<dbReference type="OrthoDB" id="1701699at2759"/>
<dbReference type="InParanoid" id="A0A251SA77"/>
<reference evidence="1" key="3">
    <citation type="submission" date="2020-06" db="EMBL/GenBank/DDBJ databases">
        <title>Helianthus annuus Genome sequencing and assembly Release 2.</title>
        <authorList>
            <person name="Gouzy J."/>
            <person name="Langlade N."/>
            <person name="Munos S."/>
        </authorList>
    </citation>
    <scope>NUCLEOTIDE SEQUENCE</scope>
    <source>
        <tissue evidence="1">Leaves</tissue>
    </source>
</reference>
<dbReference type="GO" id="GO:0048367">
    <property type="term" value="P:shoot system development"/>
    <property type="evidence" value="ECO:0007669"/>
    <property type="project" value="InterPro"/>
</dbReference>